<organism evidence="2 3">
    <name type="scientific">Exiguobacterium indicum</name>
    <dbReference type="NCBI Taxonomy" id="296995"/>
    <lineage>
        <taxon>Bacteria</taxon>
        <taxon>Bacillati</taxon>
        <taxon>Bacillota</taxon>
        <taxon>Bacilli</taxon>
        <taxon>Bacillales</taxon>
        <taxon>Bacillales Family XII. Incertae Sedis</taxon>
        <taxon>Exiguobacterium</taxon>
    </lineage>
</organism>
<comment type="caution">
    <text evidence="2">The sequence shown here is derived from an EMBL/GenBank/DDBJ whole genome shotgun (WGS) entry which is preliminary data.</text>
</comment>
<dbReference type="Pfam" id="PF16934">
    <property type="entry name" value="Mersacidin"/>
    <property type="match status" value="1"/>
</dbReference>
<proteinExistence type="predicted"/>
<sequence length="64" mass="6788">MENLKSLDAVGTSLKELSEEEMNEIFGGSTDVDVRSSLVCSALLTFVGSYLASAGLKCGKDNKK</sequence>
<evidence type="ECO:0000313" key="2">
    <source>
        <dbReference type="EMBL" id="KSU47631.1"/>
    </source>
</evidence>
<dbReference type="EMBL" id="LNQL01000007">
    <property type="protein sequence ID" value="KSU47631.1"/>
    <property type="molecule type" value="Genomic_DNA"/>
</dbReference>
<dbReference type="InterPro" id="IPR027632">
    <property type="entry name" value="Lant_2_A2"/>
</dbReference>
<reference evidence="2 3" key="1">
    <citation type="journal article" date="2015" name="Int. J. Syst. Evol. Microbiol.">
        <title>Exiguobacterium enclense sp. nov., isolated from sediment.</title>
        <authorList>
            <person name="Dastager S.G."/>
            <person name="Mawlankar R."/>
            <person name="Sonalkar V.V."/>
            <person name="Thorat M.N."/>
            <person name="Mual P."/>
            <person name="Verma A."/>
            <person name="Krishnamurthi S."/>
            <person name="Tang S.K."/>
            <person name="Li W.J."/>
        </authorList>
    </citation>
    <scope>NUCLEOTIDE SEQUENCE [LARGE SCALE GENOMIC DNA]</scope>
    <source>
        <strain evidence="2 3">NIO-1109</strain>
    </source>
</reference>
<dbReference type="NCBIfam" id="TIGR03893">
    <property type="entry name" value="lant_SP_1948"/>
    <property type="match status" value="1"/>
</dbReference>
<dbReference type="GO" id="GO:0050830">
    <property type="term" value="P:defense response to Gram-positive bacterium"/>
    <property type="evidence" value="ECO:0007669"/>
    <property type="project" value="InterPro"/>
</dbReference>
<accession>A0A0V8GBV8</accession>
<feature type="transmembrane region" description="Helical" evidence="1">
    <location>
        <begin position="36"/>
        <end position="56"/>
    </location>
</feature>
<keyword evidence="1" id="KW-1133">Transmembrane helix</keyword>
<evidence type="ECO:0000256" key="1">
    <source>
        <dbReference type="SAM" id="Phobius"/>
    </source>
</evidence>
<evidence type="ECO:0008006" key="4">
    <source>
        <dbReference type="Google" id="ProtNLM"/>
    </source>
</evidence>
<dbReference type="AlphaFoldDB" id="A0A0V8GBV8"/>
<protein>
    <recommendedName>
        <fullName evidence="4">Type 2 lantibiotic</fullName>
    </recommendedName>
</protein>
<dbReference type="Proteomes" id="UP000053797">
    <property type="component" value="Unassembled WGS sequence"/>
</dbReference>
<gene>
    <name evidence="2" type="ORF">AS033_15360</name>
</gene>
<name>A0A0V8GBV8_9BACL</name>
<evidence type="ECO:0000313" key="3">
    <source>
        <dbReference type="Proteomes" id="UP000053797"/>
    </source>
</evidence>
<keyword evidence="1" id="KW-0472">Membrane</keyword>
<dbReference type="RefSeq" id="WP_058265998.1">
    <property type="nucleotide sequence ID" value="NZ_FMYN01000007.1"/>
</dbReference>
<keyword evidence="1" id="KW-0812">Transmembrane</keyword>